<dbReference type="InterPro" id="IPR044819">
    <property type="entry name" value="OBL-like"/>
</dbReference>
<dbReference type="PANTHER" id="PTHR46086:SF17">
    <property type="entry name" value="ALPHA_BETA-HYDROLASES SUPERFAMILY PROTEIN"/>
    <property type="match status" value="1"/>
</dbReference>
<protein>
    <submittedName>
        <fullName evidence="2">Uncharacterized protein</fullName>
    </submittedName>
</protein>
<reference evidence="2 3" key="1">
    <citation type="journal article" date="2020" name="Nat. Food">
        <title>A phased Vanilla planifolia genome enables genetic improvement of flavour and production.</title>
        <authorList>
            <person name="Hasing T."/>
            <person name="Tang H."/>
            <person name="Brym M."/>
            <person name="Khazi F."/>
            <person name="Huang T."/>
            <person name="Chambers A.H."/>
        </authorList>
    </citation>
    <scope>NUCLEOTIDE SEQUENCE [LARGE SCALE GENOMIC DNA]</scope>
    <source>
        <tissue evidence="2">Leaf</tissue>
    </source>
</reference>
<dbReference type="GO" id="GO:0004806">
    <property type="term" value="F:triacylglycerol lipase activity"/>
    <property type="evidence" value="ECO:0007669"/>
    <property type="project" value="InterPro"/>
</dbReference>
<feature type="compositionally biased region" description="Pro residues" evidence="1">
    <location>
        <begin position="1"/>
        <end position="10"/>
    </location>
</feature>
<sequence>MSVGHPPPLVCHPNLRPRSPHAKASADKEAFHRPYAGRRRPWHFVDEVPNPNYFDLRFTVCMYANAWGDLFKGIFAGWTEGKDYKESFVSIAFRGIGLLIPGGESHGFRDYVNGGRLAQLVQKSMV</sequence>
<feature type="region of interest" description="Disordered" evidence="1">
    <location>
        <begin position="1"/>
        <end position="30"/>
    </location>
</feature>
<accession>A0A835VLX7</accession>
<dbReference type="PANTHER" id="PTHR46086">
    <property type="entry name" value="ALPHA/BETA-HYDROLASES SUPERFAMILY PROTEIN"/>
    <property type="match status" value="1"/>
</dbReference>
<evidence type="ECO:0000256" key="1">
    <source>
        <dbReference type="SAM" id="MobiDB-lite"/>
    </source>
</evidence>
<dbReference type="AlphaFoldDB" id="A0A835VLX7"/>
<dbReference type="OrthoDB" id="1932082at2759"/>
<dbReference type="GO" id="GO:0006629">
    <property type="term" value="P:lipid metabolic process"/>
    <property type="evidence" value="ECO:0007669"/>
    <property type="project" value="InterPro"/>
</dbReference>
<proteinExistence type="predicted"/>
<name>A0A835VLX7_VANPL</name>
<evidence type="ECO:0000313" key="3">
    <source>
        <dbReference type="Proteomes" id="UP000639772"/>
    </source>
</evidence>
<dbReference type="EMBL" id="JADCNM010000001">
    <property type="protein sequence ID" value="KAG0503827.1"/>
    <property type="molecule type" value="Genomic_DNA"/>
</dbReference>
<comment type="caution">
    <text evidence="2">The sequence shown here is derived from an EMBL/GenBank/DDBJ whole genome shotgun (WGS) entry which is preliminary data.</text>
</comment>
<organism evidence="2 3">
    <name type="scientific">Vanilla planifolia</name>
    <name type="common">Vanilla</name>
    <dbReference type="NCBI Taxonomy" id="51239"/>
    <lineage>
        <taxon>Eukaryota</taxon>
        <taxon>Viridiplantae</taxon>
        <taxon>Streptophyta</taxon>
        <taxon>Embryophyta</taxon>
        <taxon>Tracheophyta</taxon>
        <taxon>Spermatophyta</taxon>
        <taxon>Magnoliopsida</taxon>
        <taxon>Liliopsida</taxon>
        <taxon>Asparagales</taxon>
        <taxon>Orchidaceae</taxon>
        <taxon>Vanilloideae</taxon>
        <taxon>Vanilleae</taxon>
        <taxon>Vanilla</taxon>
    </lineage>
</organism>
<evidence type="ECO:0000313" key="2">
    <source>
        <dbReference type="EMBL" id="KAG0503827.1"/>
    </source>
</evidence>
<gene>
    <name evidence="2" type="ORF">HPP92_003899</name>
</gene>
<dbReference type="Proteomes" id="UP000639772">
    <property type="component" value="Chromosome 1"/>
</dbReference>